<evidence type="ECO:0008006" key="4">
    <source>
        <dbReference type="Google" id="ProtNLM"/>
    </source>
</evidence>
<comment type="caution">
    <text evidence="2">The sequence shown here is derived from an EMBL/GenBank/DDBJ whole genome shotgun (WGS) entry which is preliminary data.</text>
</comment>
<reference evidence="2 3" key="1">
    <citation type="journal article" date="2016" name="Front. Microbiol.">
        <title>Genomic Resource of Rice Seed Associated Bacteria.</title>
        <authorList>
            <person name="Midha S."/>
            <person name="Bansal K."/>
            <person name="Sharma S."/>
            <person name="Kumar N."/>
            <person name="Patil P.P."/>
            <person name="Chaudhry V."/>
            <person name="Patil P.B."/>
        </authorList>
    </citation>
    <scope>NUCLEOTIDE SEQUENCE [LARGE SCALE GENOMIC DNA]</scope>
    <source>
        <strain evidence="2 3">NS184</strain>
    </source>
</reference>
<dbReference type="AlphaFoldDB" id="A0A175RTG0"/>
<evidence type="ECO:0000313" key="3">
    <source>
        <dbReference type="Proteomes" id="UP000078252"/>
    </source>
</evidence>
<accession>A0A175RTG0</accession>
<dbReference type="EMBL" id="LDQC01000043">
    <property type="protein sequence ID" value="KTR07115.1"/>
    <property type="molecule type" value="Genomic_DNA"/>
</dbReference>
<evidence type="ECO:0000313" key="2">
    <source>
        <dbReference type="EMBL" id="KTR07115.1"/>
    </source>
</evidence>
<feature type="signal peptide" evidence="1">
    <location>
        <begin position="1"/>
        <end position="16"/>
    </location>
</feature>
<proteinExistence type="predicted"/>
<keyword evidence="1" id="KW-0732">Signal</keyword>
<protein>
    <recommendedName>
        <fullName evidence="4">Lipoprotein</fullName>
    </recommendedName>
</protein>
<gene>
    <name evidence="2" type="ORF">NS184_08355</name>
</gene>
<feature type="chain" id="PRO_5038501818" description="Lipoprotein" evidence="1">
    <location>
        <begin position="17"/>
        <end position="152"/>
    </location>
</feature>
<name>A0A175RTG0_9MICO</name>
<organism evidence="2 3">
    <name type="scientific">Curtobacterium luteum</name>
    <dbReference type="NCBI Taxonomy" id="33881"/>
    <lineage>
        <taxon>Bacteria</taxon>
        <taxon>Bacillati</taxon>
        <taxon>Actinomycetota</taxon>
        <taxon>Actinomycetes</taxon>
        <taxon>Micrococcales</taxon>
        <taxon>Microbacteriaceae</taxon>
        <taxon>Curtobacterium</taxon>
    </lineage>
</organism>
<dbReference type="PATRIC" id="fig|33881.3.peg.1997"/>
<dbReference type="Proteomes" id="UP000078252">
    <property type="component" value="Unassembled WGS sequence"/>
</dbReference>
<evidence type="ECO:0000256" key="1">
    <source>
        <dbReference type="SAM" id="SignalP"/>
    </source>
</evidence>
<dbReference type="STRING" id="33881.NS184_08355"/>
<sequence>MLVVAALNLFGLTACANSPTGGTMPTATRAAAQEQTADVQRQIIGAFPEGSVGETRTGSWTLLDCAENRIQSSIGADLILTRAIPAGATYDTISRELRSAGYDDERNTTSHGRRLVLTGPANDQYFVSILNDTKRVQISSFSQCFPGSLADG</sequence>